<evidence type="ECO:0000259" key="6">
    <source>
        <dbReference type="PROSITE" id="PS50983"/>
    </source>
</evidence>
<comment type="subcellular location">
    <subcellularLocation>
        <location evidence="1">Cell envelope</location>
    </subcellularLocation>
</comment>
<dbReference type="PANTHER" id="PTHR30532:SF24">
    <property type="entry name" value="FERRIC ENTEROBACTIN-BINDING PERIPLASMIC PROTEIN FEPB"/>
    <property type="match status" value="1"/>
</dbReference>
<evidence type="ECO:0000256" key="4">
    <source>
        <dbReference type="ARBA" id="ARBA00022729"/>
    </source>
</evidence>
<evidence type="ECO:0000256" key="2">
    <source>
        <dbReference type="ARBA" id="ARBA00008814"/>
    </source>
</evidence>
<evidence type="ECO:0000313" key="7">
    <source>
        <dbReference type="EMBL" id="AGP32009.1"/>
    </source>
</evidence>
<dbReference type="PANTHER" id="PTHR30532">
    <property type="entry name" value="IRON III DICITRATE-BINDING PERIPLASMIC PROTEIN"/>
    <property type="match status" value="1"/>
</dbReference>
<dbReference type="AlphaFoldDB" id="S4XHF6"/>
<dbReference type="PROSITE" id="PS50983">
    <property type="entry name" value="FE_B12_PBP"/>
    <property type="match status" value="1"/>
</dbReference>
<dbReference type="EMBL" id="CP003696">
    <property type="protein sequence ID" value="AGP32009.1"/>
    <property type="molecule type" value="Genomic_DNA"/>
</dbReference>
<dbReference type="Pfam" id="PF01497">
    <property type="entry name" value="Peripla_BP_2"/>
    <property type="match status" value="1"/>
</dbReference>
<dbReference type="eggNOG" id="COG0614">
    <property type="taxonomic scope" value="Bacteria"/>
</dbReference>
<dbReference type="InterPro" id="IPR002491">
    <property type="entry name" value="ABC_transptr_periplasmic_BD"/>
</dbReference>
<feature type="domain" description="Fe/B12 periplasmic-binding" evidence="6">
    <location>
        <begin position="62"/>
        <end position="328"/>
    </location>
</feature>
<dbReference type="PROSITE" id="PS51257">
    <property type="entry name" value="PROKAR_LIPOPROTEIN"/>
    <property type="match status" value="1"/>
</dbReference>
<gene>
    <name evidence="7" type="ORF">A606_11850</name>
</gene>
<dbReference type="KEGG" id="cter:A606_11850"/>
<dbReference type="Gene3D" id="3.40.50.1980">
    <property type="entry name" value="Nitrogenase molybdenum iron protein domain"/>
    <property type="match status" value="2"/>
</dbReference>
<keyword evidence="8" id="KW-1185">Reference proteome</keyword>
<dbReference type="PATRIC" id="fig|1200352.3.peg.2432"/>
<dbReference type="SUPFAM" id="SSF53807">
    <property type="entry name" value="Helical backbone' metal receptor"/>
    <property type="match status" value="1"/>
</dbReference>
<feature type="signal peptide" evidence="5">
    <location>
        <begin position="1"/>
        <end position="17"/>
    </location>
</feature>
<evidence type="ECO:0000256" key="5">
    <source>
        <dbReference type="SAM" id="SignalP"/>
    </source>
</evidence>
<comment type="similarity">
    <text evidence="2">Belongs to the bacterial solute-binding protein 8 family.</text>
</comment>
<evidence type="ECO:0000256" key="1">
    <source>
        <dbReference type="ARBA" id="ARBA00004196"/>
    </source>
</evidence>
<reference evidence="7 8" key="1">
    <citation type="submission" date="2012-06" db="EMBL/GenBank/DDBJ databases">
        <title>Complete genome sequence of Corynebacterium terpenotabidum Y-11 (=DSM 44721).</title>
        <authorList>
            <person name="Ruckert C."/>
            <person name="Albersmeier A."/>
            <person name="Al-Dilaimi A."/>
            <person name="Szczepanowski R."/>
            <person name="Kalinowski J."/>
        </authorList>
    </citation>
    <scope>NUCLEOTIDE SEQUENCE [LARGE SCALE GENOMIC DNA]</scope>
    <source>
        <strain evidence="7 8">Y-11</strain>
    </source>
</reference>
<dbReference type="HOGENOM" id="CLU_038034_1_1_11"/>
<dbReference type="STRING" id="1200352.A606_11850"/>
<protein>
    <submittedName>
        <fullName evidence="7">Iron-siderophore binding protein</fullName>
    </submittedName>
</protein>
<dbReference type="InterPro" id="IPR051313">
    <property type="entry name" value="Bact_iron-sidero_bind"/>
</dbReference>
<dbReference type="Proteomes" id="UP000014809">
    <property type="component" value="Chromosome"/>
</dbReference>
<dbReference type="CDD" id="cd01146">
    <property type="entry name" value="FhuD"/>
    <property type="match status" value="1"/>
</dbReference>
<keyword evidence="4 5" id="KW-0732">Signal</keyword>
<name>S4XHF6_9CORY</name>
<sequence>MRASAAALALTTALALAACSDDNDDATDTANTASATSASTDSFPVSVDTKFGEVEVAEQPQRVVALGWGDAEIATELGVQPVGVSDWLAFGGDGLSPWAAASYDESPEQLGTMELDYEKIAALEPDLILNVRASGDEATYDKLSDIAPTISVPEGADTFTTPWDTQVEMIATALGTKEKGTDLVAEVNDKISEIADDHPEWADLTGTVLARTSEEWGAYVPGDARADLLTALGFQPDPDVIALAGDSFYVSLSEETVDTADADVIVAFPIGIAESELTGDSSWKQLTAVKNGRAVIADEDLANAISLGTPASILYALDLLVPLLQDATA</sequence>
<evidence type="ECO:0000256" key="3">
    <source>
        <dbReference type="ARBA" id="ARBA00022448"/>
    </source>
</evidence>
<keyword evidence="3" id="KW-0813">Transport</keyword>
<evidence type="ECO:0000313" key="8">
    <source>
        <dbReference type="Proteomes" id="UP000014809"/>
    </source>
</evidence>
<proteinExistence type="inferred from homology"/>
<accession>S4XHF6</accession>
<feature type="chain" id="PRO_5038366606" evidence="5">
    <location>
        <begin position="18"/>
        <end position="329"/>
    </location>
</feature>
<dbReference type="GO" id="GO:0030288">
    <property type="term" value="C:outer membrane-bounded periplasmic space"/>
    <property type="evidence" value="ECO:0007669"/>
    <property type="project" value="TreeGrafter"/>
</dbReference>
<dbReference type="GO" id="GO:1901678">
    <property type="term" value="P:iron coordination entity transport"/>
    <property type="evidence" value="ECO:0007669"/>
    <property type="project" value="UniProtKB-ARBA"/>
</dbReference>
<organism evidence="7 8">
    <name type="scientific">Corynebacterium terpenotabidum Y-11</name>
    <dbReference type="NCBI Taxonomy" id="1200352"/>
    <lineage>
        <taxon>Bacteria</taxon>
        <taxon>Bacillati</taxon>
        <taxon>Actinomycetota</taxon>
        <taxon>Actinomycetes</taxon>
        <taxon>Mycobacteriales</taxon>
        <taxon>Corynebacteriaceae</taxon>
        <taxon>Corynebacterium</taxon>
    </lineage>
</organism>